<keyword evidence="1" id="KW-1171">Viral genome ejection through host cell envelope</keyword>
<feature type="compositionally biased region" description="Basic and acidic residues" evidence="2">
    <location>
        <begin position="504"/>
        <end position="521"/>
    </location>
</feature>
<dbReference type="GO" id="GO:0019072">
    <property type="term" value="P:viral genome packaging"/>
    <property type="evidence" value="ECO:0007669"/>
    <property type="project" value="UniProtKB-UniRule"/>
</dbReference>
<keyword evidence="1" id="KW-0231">Viral genome packaging</keyword>
<evidence type="ECO:0000313" key="3">
    <source>
        <dbReference type="EMBL" id="AVO22972.1"/>
    </source>
</evidence>
<dbReference type="GO" id="GO:0019076">
    <property type="term" value="P:viral release from host cell"/>
    <property type="evidence" value="ECO:0007669"/>
    <property type="project" value="UniProtKB-UniRule"/>
</dbReference>
<evidence type="ECO:0000313" key="4">
    <source>
        <dbReference type="Proteomes" id="UP000242372"/>
    </source>
</evidence>
<dbReference type="RefSeq" id="YP_009837734.1">
    <property type="nucleotide sequence ID" value="NC_048702.1"/>
</dbReference>
<dbReference type="HAMAP" id="MF_04114">
    <property type="entry name" value="PORTAL_T4"/>
    <property type="match status" value="1"/>
</dbReference>
<dbReference type="InterPro" id="IPR010823">
    <property type="entry name" value="Portal_Gp20"/>
</dbReference>
<keyword evidence="1" id="KW-0167">Capsid protein</keyword>
<dbReference type="Proteomes" id="UP000242372">
    <property type="component" value="Segment"/>
</dbReference>
<evidence type="ECO:0000256" key="2">
    <source>
        <dbReference type="SAM" id="MobiDB-lite"/>
    </source>
</evidence>
<keyword evidence="1" id="KW-1188">Viral release from host cell</keyword>
<keyword evidence="1" id="KW-1242">Viral contractile tail ejection system</keyword>
<keyword evidence="1" id="KW-1162">Viral penetration into host cytoplasm</keyword>
<accession>A0A2P1JUE6</accession>
<name>A0A2P1JUE6_9CAUD</name>
<keyword evidence="1" id="KW-0946">Virion</keyword>
<keyword evidence="4" id="KW-1185">Reference proteome</keyword>
<organism evidence="3 4">
    <name type="scientific">Erwinia phage vB_EamM-Bue1</name>
    <dbReference type="NCBI Taxonomy" id="2099338"/>
    <lineage>
        <taxon>Viruses</taxon>
        <taxon>Duplodnaviria</taxon>
        <taxon>Heunggongvirae</taxon>
        <taxon>Uroviricota</taxon>
        <taxon>Caudoviricetes</taxon>
        <taxon>Pantevenvirales</taxon>
        <taxon>Ackermannviridae</taxon>
        <taxon>Nezavisimistyvirus</taxon>
        <taxon>Nezavisimistyvirus bue1</taxon>
    </lineage>
</organism>
<sequence>MLGFGGLFNNYEVKTKETSAKTLKQEDRLYDRATVVAIDDAVEGSIILQGGNNSFHSNTVASELISVKALVEEYQSMAQQPEVEEAIDIIINDVVTCDEEESPVTLNMDQLDGISEDIKKKVADEFKNILLLMNFDDTAYDKIRSWYVDGRQAFHVIVDDKNTTAGIQKIIQLDSRCVRPVTIIEREAREKGVEAIKSIRKQYYYNPNNVRNTFTGQNTSSGGIKPNGQELMFDEDSIVYADSGLESLVNGIVPGFLNPAIRPLNNLVTCEDATVIYAITRAPEKRAWYLDVGTLPKKSAEEYMQMMMAKFKTNMSYDRTSGKIQTGTSLMGIAEDYWLPRREGQNATEIDTLGGGDQLGNMDHVMYFLKKLYRALKIPSSRIDDGGGNINIGGSDLAEVTREEYRFAKFCTRLRRQYSSIFETLLRRQCILKKITTEDDWQRLFKNRIRYEFTSDNFIKEQQENEILAGRMSTLATVEPYIGKVFSIEYAQRNILRMSEQDIKDQQAQIEKEKSEGKYPDVMEGDNPADVSPMKFTPNRIPAPSSPDNE</sequence>
<reference evidence="3 4" key="1">
    <citation type="submission" date="2018-02" db="EMBL/GenBank/DDBJ databases">
        <title>Complete Genome Sequences of Erwinia amylovora Phages vB_EamP-S2 and vB_EamM-Bue1.</title>
        <authorList>
            <person name="Knecht L.E."/>
        </authorList>
    </citation>
    <scope>NUCLEOTIDE SEQUENCE [LARGE SCALE GENOMIC DNA]</scope>
</reference>
<evidence type="ECO:0000256" key="1">
    <source>
        <dbReference type="HAMAP-Rule" id="MF_04114"/>
    </source>
</evidence>
<feature type="region of interest" description="Disordered" evidence="2">
    <location>
        <begin position="504"/>
        <end position="550"/>
    </location>
</feature>
<dbReference type="GO" id="GO:0019028">
    <property type="term" value="C:viral capsid"/>
    <property type="evidence" value="ECO:0007669"/>
    <property type="project" value="UniProtKB-UniRule"/>
</dbReference>
<dbReference type="GO" id="GO:0099000">
    <property type="term" value="P:symbiont genome ejection through host cell envelope, contractile tail mechanism"/>
    <property type="evidence" value="ECO:0007669"/>
    <property type="project" value="UniProtKB-UniRule"/>
</dbReference>
<protein>
    <recommendedName>
        <fullName evidence="1">Portal protein</fullName>
    </recommendedName>
    <alternativeName>
        <fullName evidence="1">gp20</fullName>
    </alternativeName>
</protein>
<comment type="subcellular location">
    <subcellularLocation>
        <location evidence="1">Virion</location>
    </subcellularLocation>
    <text evidence="1">Located at a unique 5-fold vertex of the icosahedral capsid.</text>
</comment>
<dbReference type="KEGG" id="vg:55607927"/>
<dbReference type="EMBL" id="MG973030">
    <property type="protein sequence ID" value="AVO22972.1"/>
    <property type="molecule type" value="Genomic_DNA"/>
</dbReference>
<dbReference type="Pfam" id="PF07230">
    <property type="entry name" value="Portal_T4"/>
    <property type="match status" value="1"/>
</dbReference>
<comment type="subunit">
    <text evidence="1">Homododecamer. Interacts with the large terminase subunit. Interacts with the major capsid protein. Interacts with the capsid vertex protein.</text>
</comment>
<comment type="similarity">
    <text evidence="1">Belongs to the Tevenvirinae portal protein family.</text>
</comment>
<dbReference type="GeneID" id="55607927"/>
<comment type="function">
    <text evidence="1">Forms the portal vertex of the capsid. This portal plays critical roles in head assembly, genome packaging, neck/tail attachment, and genome ejection. The portal protein multimerizes as a single ring-shaped homododecamer arranged around a central channel. Binds to the terminase subunits to form the packaging machine.</text>
</comment>
<keyword evidence="1" id="KW-0118">Viral capsid assembly</keyword>
<proteinExistence type="inferred from homology"/>
<keyword evidence="1" id="KW-1160">Virus entry into host cell</keyword>